<dbReference type="OrthoDB" id="940440at2"/>
<evidence type="ECO:0000313" key="2">
    <source>
        <dbReference type="Proteomes" id="UP000199021"/>
    </source>
</evidence>
<dbReference type="Proteomes" id="UP000199021">
    <property type="component" value="Unassembled WGS sequence"/>
</dbReference>
<dbReference type="RefSeq" id="WP_090168302.1">
    <property type="nucleotide sequence ID" value="NZ_FOFB01000011.1"/>
</dbReference>
<keyword evidence="2" id="KW-1185">Reference proteome</keyword>
<accession>A0A1H9GN41</accession>
<sequence length="341" mass="38874">MANSKTLRIDISEGGNGDMWMRMASFYAMAKICGEIKFELFVPGFMQNLANYTFNDRLTFLEEKDNCDIRFTSLGLKHMATGIRKGKSYIAPYHRSVITDKGSRTVKDQLNIALHNVGQVLGKIHLPPWEVINDYQGYMDIIGLKVLRGVTYEAYLHQMESDYHEHVEKLRAAAMPTSPELTFPDDIQKSTVVFPNGTSRQFIPVWWAKKHLPEAYYAFFIKDTYATEFQKANLKVVYYYSEPGDIVALSHRSNWTISTDSFSSHLLQYSTERCTITTTEVLASRIITPVYRGKVVDAVAPCHPCLKMERKAHPTCMAGYADCLNWKSEVYSQNILQSIPG</sequence>
<organism evidence="1 2">
    <name type="scientific">Neolewinella agarilytica</name>
    <dbReference type="NCBI Taxonomy" id="478744"/>
    <lineage>
        <taxon>Bacteria</taxon>
        <taxon>Pseudomonadati</taxon>
        <taxon>Bacteroidota</taxon>
        <taxon>Saprospiria</taxon>
        <taxon>Saprospirales</taxon>
        <taxon>Lewinellaceae</taxon>
        <taxon>Neolewinella</taxon>
    </lineage>
</organism>
<dbReference type="EMBL" id="FOFB01000011">
    <property type="protein sequence ID" value="SEQ51414.1"/>
    <property type="molecule type" value="Genomic_DNA"/>
</dbReference>
<protein>
    <submittedName>
        <fullName evidence="1">Uncharacterized protein</fullName>
    </submittedName>
</protein>
<dbReference type="InParanoid" id="A0A1H9GN41"/>
<dbReference type="STRING" id="478744.SAMN05444359_11128"/>
<proteinExistence type="predicted"/>
<reference evidence="2" key="1">
    <citation type="submission" date="2016-10" db="EMBL/GenBank/DDBJ databases">
        <authorList>
            <person name="Varghese N."/>
            <person name="Submissions S."/>
        </authorList>
    </citation>
    <scope>NUCLEOTIDE SEQUENCE [LARGE SCALE GENOMIC DNA]</scope>
    <source>
        <strain evidence="2">DSM 24740</strain>
    </source>
</reference>
<gene>
    <name evidence="1" type="ORF">SAMN05444359_11128</name>
</gene>
<name>A0A1H9GN41_9BACT</name>
<evidence type="ECO:0000313" key="1">
    <source>
        <dbReference type="EMBL" id="SEQ51414.1"/>
    </source>
</evidence>
<dbReference type="AlphaFoldDB" id="A0A1H9GN41"/>